<accession>A0A4Q1KQ81</accession>
<protein>
    <submittedName>
        <fullName evidence="1">Uncharacterized protein</fullName>
    </submittedName>
</protein>
<dbReference type="OrthoDB" id="1427124at2"/>
<keyword evidence="2" id="KW-1185">Reference proteome</keyword>
<proteinExistence type="predicted"/>
<name>A0A4Q1KQ81_9FLAO</name>
<evidence type="ECO:0000313" key="2">
    <source>
        <dbReference type="Proteomes" id="UP000289734"/>
    </source>
</evidence>
<sequence length="204" mass="23110">MTAKNKIPFFGLFIILLTFNSCYFPHYKSIAESSMYDIDFSQGKWFLNHVTVNGNAWNDLTTQTEVALSTCLKDSLYLSYGKRKVPYIIPVLNDKNAKEQLNLLKATNSVNYVIQVIGKIIADEIGVINISPHDFNEKSEASISIQVYDIQKGKLIYSHKTTGIIDSENKNKDVVFGKSIETILKKCLEKELKILMKNSGCQKK</sequence>
<dbReference type="Proteomes" id="UP000289734">
    <property type="component" value="Unassembled WGS sequence"/>
</dbReference>
<organism evidence="1 2">
    <name type="scientific">Flavobacterium piscinae</name>
    <dbReference type="NCBI Taxonomy" id="2506424"/>
    <lineage>
        <taxon>Bacteria</taxon>
        <taxon>Pseudomonadati</taxon>
        <taxon>Bacteroidota</taxon>
        <taxon>Flavobacteriia</taxon>
        <taxon>Flavobacteriales</taxon>
        <taxon>Flavobacteriaceae</taxon>
        <taxon>Flavobacterium</taxon>
    </lineage>
</organism>
<evidence type="ECO:0000313" key="1">
    <source>
        <dbReference type="EMBL" id="RXR31755.1"/>
    </source>
</evidence>
<dbReference type="AlphaFoldDB" id="A0A4Q1KQ81"/>
<reference evidence="2" key="1">
    <citation type="submission" date="2019-01" db="EMBL/GenBank/DDBJ databases">
        <title>Cytophagaceae bacterium strain CAR-16.</title>
        <authorList>
            <person name="Chen W.-M."/>
        </authorList>
    </citation>
    <scope>NUCLEOTIDE SEQUENCE [LARGE SCALE GENOMIC DNA]</scope>
    <source>
        <strain evidence="2">ICH-30</strain>
    </source>
</reference>
<gene>
    <name evidence="1" type="ORF">EQG68_08745</name>
</gene>
<dbReference type="EMBL" id="SBKQ01000008">
    <property type="protein sequence ID" value="RXR31755.1"/>
    <property type="molecule type" value="Genomic_DNA"/>
</dbReference>
<comment type="caution">
    <text evidence="1">The sequence shown here is derived from an EMBL/GenBank/DDBJ whole genome shotgun (WGS) entry which is preliminary data.</text>
</comment>